<protein>
    <submittedName>
        <fullName evidence="3">Uncharacterized protein</fullName>
    </submittedName>
</protein>
<proteinExistence type="predicted"/>
<dbReference type="Pfam" id="PF01436">
    <property type="entry name" value="NHL"/>
    <property type="match status" value="2"/>
</dbReference>
<dbReference type="CDD" id="cd05819">
    <property type="entry name" value="NHL"/>
    <property type="match status" value="1"/>
</dbReference>
<dbReference type="Gene3D" id="2.120.10.30">
    <property type="entry name" value="TolB, C-terminal domain"/>
    <property type="match status" value="2"/>
</dbReference>
<dbReference type="SUPFAM" id="SSF101898">
    <property type="entry name" value="NHL repeat"/>
    <property type="match status" value="1"/>
</dbReference>
<feature type="repeat" description="NHL" evidence="2">
    <location>
        <begin position="443"/>
        <end position="474"/>
    </location>
</feature>
<gene>
    <name evidence="3" type="ORF">JYZ213_LOCUS19214</name>
</gene>
<comment type="caution">
    <text evidence="3">The sequence shown here is derived from an EMBL/GenBank/DDBJ whole genome shotgun (WGS) entry which is preliminary data.</text>
</comment>
<evidence type="ECO:0000256" key="2">
    <source>
        <dbReference type="PROSITE-ProRule" id="PRU00504"/>
    </source>
</evidence>
<reference evidence="3" key="1">
    <citation type="submission" date="2021-02" db="EMBL/GenBank/DDBJ databases">
        <authorList>
            <person name="Nowell W R."/>
        </authorList>
    </citation>
    <scope>NUCLEOTIDE SEQUENCE</scope>
</reference>
<dbReference type="InterPro" id="IPR001258">
    <property type="entry name" value="NHL_repeat"/>
</dbReference>
<accession>A0A814L8M2</accession>
<dbReference type="PROSITE" id="PS51125">
    <property type="entry name" value="NHL"/>
    <property type="match status" value="1"/>
</dbReference>
<dbReference type="InterPro" id="IPR050952">
    <property type="entry name" value="TRIM-NHL_E3_ligases"/>
</dbReference>
<dbReference type="EMBL" id="CAJNOG010000193">
    <property type="protein sequence ID" value="CAF1060926.1"/>
    <property type="molecule type" value="Genomic_DNA"/>
</dbReference>
<dbReference type="InterPro" id="IPR011042">
    <property type="entry name" value="6-blade_b-propeller_TolB-like"/>
</dbReference>
<evidence type="ECO:0000313" key="3">
    <source>
        <dbReference type="EMBL" id="CAF1060926.1"/>
    </source>
</evidence>
<evidence type="ECO:0000256" key="1">
    <source>
        <dbReference type="ARBA" id="ARBA00022737"/>
    </source>
</evidence>
<keyword evidence="1" id="KW-0677">Repeat</keyword>
<dbReference type="GO" id="GO:0008270">
    <property type="term" value="F:zinc ion binding"/>
    <property type="evidence" value="ECO:0007669"/>
    <property type="project" value="UniProtKB-KW"/>
</dbReference>
<organism evidence="3 4">
    <name type="scientific">Adineta steineri</name>
    <dbReference type="NCBI Taxonomy" id="433720"/>
    <lineage>
        <taxon>Eukaryota</taxon>
        <taxon>Metazoa</taxon>
        <taxon>Spiralia</taxon>
        <taxon>Gnathifera</taxon>
        <taxon>Rotifera</taxon>
        <taxon>Eurotatoria</taxon>
        <taxon>Bdelloidea</taxon>
        <taxon>Adinetida</taxon>
        <taxon>Adinetidae</taxon>
        <taxon>Adineta</taxon>
    </lineage>
</organism>
<evidence type="ECO:0000313" key="4">
    <source>
        <dbReference type="Proteomes" id="UP000663845"/>
    </source>
</evidence>
<name>A0A814L8M2_9BILA</name>
<dbReference type="PANTHER" id="PTHR24104">
    <property type="entry name" value="E3 UBIQUITIN-PROTEIN LIGASE NHLRC1-RELATED"/>
    <property type="match status" value="1"/>
</dbReference>
<sequence>MATTNSRAKCSICNKANATCFCAGCSKGFCFQHLTEHRQSLDKQLNEIINDHDQFQQTLIQQKQNPHNSSLIQQINQWETNSIHQIQQTAQQCRDTVMKLTQKSINDVEKTFIELTQKLKEIREENEFNEIDLNHFQLKLTQITEEFLQPANISIRQDSQEFIKNISVISSFEQIQTKKNKFRQFAITVAGGNGQGDKLNQLDCPEGIFIDNDKSVYIADYYNHRIVRWKLNSNTGHIIAGGNEEEQQNNQLFHLRDIVFDKNNNSFIISDAGNRRVIRYFDQNQTNQQILISNIDCYGLTIDKNGFIYVSDSQNHEVRRWKQGDEKGELVAGGNGQGNYFNQFSCPRYIFVDEDQSVYVSDRNNDRVMKWKKDAKEGIIVAGGNGRGNSLNQLCSPRGVIVDHLGQIYIVDSWNDRLMRWCEGDKEGEIVVGGNGQGNRSNQLNYPSGLSFDNEGNLYVADMENHRIQKYEKVEI</sequence>
<dbReference type="PANTHER" id="PTHR24104:SF25">
    <property type="entry name" value="PROTEIN LIN-41"/>
    <property type="match status" value="1"/>
</dbReference>
<dbReference type="CDD" id="cd19757">
    <property type="entry name" value="Bbox1"/>
    <property type="match status" value="1"/>
</dbReference>
<dbReference type="Proteomes" id="UP000663845">
    <property type="component" value="Unassembled WGS sequence"/>
</dbReference>
<dbReference type="AlphaFoldDB" id="A0A814L8M2"/>